<dbReference type="SUPFAM" id="SSF56235">
    <property type="entry name" value="N-terminal nucleophile aminohydrolases (Ntn hydrolases)"/>
    <property type="match status" value="1"/>
</dbReference>
<dbReference type="GeneID" id="109482592"/>
<organism evidence="6 7">
    <name type="scientific">Branchiostoma belcheri</name>
    <name type="common">Amphioxus</name>
    <dbReference type="NCBI Taxonomy" id="7741"/>
    <lineage>
        <taxon>Eukaryota</taxon>
        <taxon>Metazoa</taxon>
        <taxon>Chordata</taxon>
        <taxon>Cephalochordata</taxon>
        <taxon>Leptocardii</taxon>
        <taxon>Amphioxiformes</taxon>
        <taxon>Branchiostomatidae</taxon>
        <taxon>Branchiostoma</taxon>
    </lineage>
</organism>
<keyword evidence="5" id="KW-0175">Coiled coil</keyword>
<evidence type="ECO:0000256" key="5">
    <source>
        <dbReference type="SAM" id="Coils"/>
    </source>
</evidence>
<feature type="binding site" evidence="3">
    <location>
        <begin position="222"/>
        <end position="225"/>
    </location>
    <ligand>
        <name>substrate</name>
    </ligand>
</feature>
<sequence length="324" mass="34264">MAAIGTWTFAVPAIKVVKRKLGDGSSCLDALEAGINAVEDDGSTGRYLVGRGGYPNAKGVHEFDAAVMVGEGCRFGGVVGLRGVATPVSVARRVMETSSHSMLVGPGATAFAVEQGFPLETSDTLHTEESLSAFRKFLKQQAEEARARAEEKMQQEKEEMKTEVSPGGHDTLGLIVLDKNSRIAAGVSTSGAPFKAEGRVGDSPLPGCGLYADDAGGAAVATGDGDNIMKFCPSFQVVQMMRQGFDPQTACREVVKQIQQKVGADMFEMALVAMDMKGCRGSGSTVVQWEDVCEGKKYDGFPYVTWTGESSEPAICVEPATRLS</sequence>
<evidence type="ECO:0000256" key="3">
    <source>
        <dbReference type="PIRSR" id="PIRSR600246-2"/>
    </source>
</evidence>
<dbReference type="FunFam" id="3.60.20.30:FF:000005">
    <property type="entry name" value="N(4)-(Beta-N-acetylglucosaminyl)-L-asparaginase"/>
    <property type="match status" value="1"/>
</dbReference>
<evidence type="ECO:0000313" key="6">
    <source>
        <dbReference type="Proteomes" id="UP000515135"/>
    </source>
</evidence>
<protein>
    <submittedName>
        <fullName evidence="7">N(4)-(Beta-N-acetylglucosaminyl)-L-asparaginase- like</fullName>
    </submittedName>
</protein>
<dbReference type="Proteomes" id="UP000515135">
    <property type="component" value="Unplaced"/>
</dbReference>
<evidence type="ECO:0000256" key="4">
    <source>
        <dbReference type="PIRSR" id="PIRSR600246-3"/>
    </source>
</evidence>
<dbReference type="PANTHER" id="PTHR10188:SF16">
    <property type="entry name" value="N(4)-(BETA-N-ACETYLGLUCOSAMINYL)-L-ASPARAGINASE-LIKE"/>
    <property type="match status" value="1"/>
</dbReference>
<feature type="site" description="Cleavage; by autolysis" evidence="4">
    <location>
        <begin position="170"/>
        <end position="171"/>
    </location>
</feature>
<dbReference type="Gene3D" id="3.60.20.30">
    <property type="entry name" value="(Glycosyl)asparaginase"/>
    <property type="match status" value="1"/>
</dbReference>
<dbReference type="AlphaFoldDB" id="A0A6P5AC53"/>
<dbReference type="InterPro" id="IPR000246">
    <property type="entry name" value="Peptidase_T2"/>
</dbReference>
<feature type="coiled-coil region" evidence="5">
    <location>
        <begin position="135"/>
        <end position="162"/>
    </location>
</feature>
<evidence type="ECO:0000256" key="2">
    <source>
        <dbReference type="PIRSR" id="PIRSR600246-1"/>
    </source>
</evidence>
<dbReference type="InterPro" id="IPR029055">
    <property type="entry name" value="Ntn_hydrolases_N"/>
</dbReference>
<dbReference type="RefSeq" id="XP_019640932.1">
    <property type="nucleotide sequence ID" value="XM_019785373.1"/>
</dbReference>
<name>A0A6P5AC53_BRABE</name>
<dbReference type="GO" id="GO:0005737">
    <property type="term" value="C:cytoplasm"/>
    <property type="evidence" value="ECO:0007669"/>
    <property type="project" value="TreeGrafter"/>
</dbReference>
<feature type="binding site" evidence="3">
    <location>
        <begin position="199"/>
        <end position="202"/>
    </location>
    <ligand>
        <name>substrate</name>
    </ligand>
</feature>
<comment type="similarity">
    <text evidence="1">Belongs to the Ntn-hydrolase family.</text>
</comment>
<dbReference type="Pfam" id="PF01112">
    <property type="entry name" value="Asparaginase_2"/>
    <property type="match status" value="1"/>
</dbReference>
<gene>
    <name evidence="7" type="primary">LOC109482592</name>
</gene>
<feature type="active site" description="Nucleophile" evidence="2">
    <location>
        <position position="171"/>
    </location>
</feature>
<dbReference type="PANTHER" id="PTHR10188">
    <property type="entry name" value="L-ASPARAGINASE"/>
    <property type="match status" value="1"/>
</dbReference>
<dbReference type="GO" id="GO:0003948">
    <property type="term" value="F:N4-(beta-N-acetylglucosaminyl)-L-asparaginase activity"/>
    <property type="evidence" value="ECO:0007669"/>
    <property type="project" value="TreeGrafter"/>
</dbReference>
<proteinExistence type="inferred from homology"/>
<reference evidence="7" key="1">
    <citation type="submission" date="2025-08" db="UniProtKB">
        <authorList>
            <consortium name="RefSeq"/>
        </authorList>
    </citation>
    <scope>IDENTIFICATION</scope>
    <source>
        <tissue evidence="7">Gonad</tissue>
    </source>
</reference>
<dbReference type="KEGG" id="bbel:109482592"/>
<keyword evidence="6" id="KW-1185">Reference proteome</keyword>
<evidence type="ECO:0000313" key="7">
    <source>
        <dbReference type="RefSeq" id="XP_019640932.1"/>
    </source>
</evidence>
<dbReference type="OrthoDB" id="2262349at2759"/>
<accession>A0A6P5AC53</accession>
<evidence type="ECO:0000256" key="1">
    <source>
        <dbReference type="ARBA" id="ARBA00010872"/>
    </source>
</evidence>